<dbReference type="Gene3D" id="3.30.1490.20">
    <property type="entry name" value="ATP-grasp fold, A domain"/>
    <property type="match status" value="1"/>
</dbReference>
<dbReference type="PANTHER" id="PTHR22931">
    <property type="entry name" value="PHOSPHOENOLPYRUVATE DIKINASE-RELATED"/>
    <property type="match status" value="1"/>
</dbReference>
<dbReference type="EMBL" id="BDRX01000076">
    <property type="protein sequence ID" value="GBF96181.1"/>
    <property type="molecule type" value="Genomic_DNA"/>
</dbReference>
<keyword evidence="3" id="KW-0418">Kinase</keyword>
<dbReference type="GO" id="GO:0005524">
    <property type="term" value="F:ATP binding"/>
    <property type="evidence" value="ECO:0007669"/>
    <property type="project" value="InterPro"/>
</dbReference>
<organism evidence="3 4">
    <name type="scientific">Raphidocelis subcapitata</name>
    <dbReference type="NCBI Taxonomy" id="307507"/>
    <lineage>
        <taxon>Eukaryota</taxon>
        <taxon>Viridiplantae</taxon>
        <taxon>Chlorophyta</taxon>
        <taxon>core chlorophytes</taxon>
        <taxon>Chlorophyceae</taxon>
        <taxon>CS clade</taxon>
        <taxon>Sphaeropleales</taxon>
        <taxon>Selenastraceae</taxon>
        <taxon>Raphidocelis</taxon>
    </lineage>
</organism>
<dbReference type="InterPro" id="IPR013815">
    <property type="entry name" value="ATP_grasp_subdomain_1"/>
</dbReference>
<dbReference type="AlphaFoldDB" id="A0A2V0P8I8"/>
<feature type="non-terminal residue" evidence="3">
    <location>
        <position position="142"/>
    </location>
</feature>
<dbReference type="PANTHER" id="PTHR22931:SF9">
    <property type="entry name" value="PYRUVATE, PHOSPHATE DIKINASE 1, CHLOROPLASTIC"/>
    <property type="match status" value="1"/>
</dbReference>
<dbReference type="STRING" id="307507.A0A2V0P8I8"/>
<dbReference type="InterPro" id="IPR010121">
    <property type="entry name" value="Pyruvate_phosphate_dikinase"/>
</dbReference>
<feature type="domain" description="Pyruvate phosphate dikinase AMP/ATP-binding" evidence="2">
    <location>
        <begin position="83"/>
        <end position="138"/>
    </location>
</feature>
<comment type="similarity">
    <text evidence="1">Belongs to the PEP-utilizing enzyme family.</text>
</comment>
<sequence length="142" mass="15389">MARGREPMRSQGPYDMAQPRIFPFLRNNSPGDKSMKALLGGKGANLCEMARLGVNIPAGFTITTEVCQEFYRVGGDLPPGLMDEVKASLKQVEREMGKKFADPDNTLLLSVRSGAALSMPGMMDTVLNLGLNDEIVEGLAKQ</sequence>
<dbReference type="GO" id="GO:0016301">
    <property type="term" value="F:kinase activity"/>
    <property type="evidence" value="ECO:0007669"/>
    <property type="project" value="UniProtKB-KW"/>
</dbReference>
<dbReference type="GO" id="GO:0050242">
    <property type="term" value="F:pyruvate, phosphate dikinase activity"/>
    <property type="evidence" value="ECO:0007669"/>
    <property type="project" value="InterPro"/>
</dbReference>
<evidence type="ECO:0000313" key="4">
    <source>
        <dbReference type="Proteomes" id="UP000247498"/>
    </source>
</evidence>
<keyword evidence="3" id="KW-0808">Transferase</keyword>
<protein>
    <submittedName>
        <fullName evidence="3">Pyruvate phosphate dikinase</fullName>
    </submittedName>
</protein>
<dbReference type="InParanoid" id="A0A2V0P8I8"/>
<keyword evidence="4" id="KW-1185">Reference proteome</keyword>
<dbReference type="Proteomes" id="UP000247498">
    <property type="component" value="Unassembled WGS sequence"/>
</dbReference>
<dbReference type="Gene3D" id="1.20.80.30">
    <property type="match status" value="1"/>
</dbReference>
<feature type="domain" description="Pyruvate phosphate dikinase AMP/ATP-binding" evidence="2">
    <location>
        <begin position="37"/>
        <end position="74"/>
    </location>
</feature>
<proteinExistence type="inferred from homology"/>
<reference evidence="3 4" key="1">
    <citation type="journal article" date="2018" name="Sci. Rep.">
        <title>Raphidocelis subcapitata (=Pseudokirchneriella subcapitata) provides an insight into genome evolution and environmental adaptations in the Sphaeropleales.</title>
        <authorList>
            <person name="Suzuki S."/>
            <person name="Yamaguchi H."/>
            <person name="Nakajima N."/>
            <person name="Kawachi M."/>
        </authorList>
    </citation>
    <scope>NUCLEOTIDE SEQUENCE [LARGE SCALE GENOMIC DNA]</scope>
    <source>
        <strain evidence="3 4">NIES-35</strain>
    </source>
</reference>
<dbReference type="OrthoDB" id="6123450at2759"/>
<keyword evidence="3" id="KW-0670">Pyruvate</keyword>
<evidence type="ECO:0000313" key="3">
    <source>
        <dbReference type="EMBL" id="GBF96181.1"/>
    </source>
</evidence>
<name>A0A2V0P8I8_9CHLO</name>
<comment type="caution">
    <text evidence="3">The sequence shown here is derived from an EMBL/GenBank/DDBJ whole genome shotgun (WGS) entry which is preliminary data.</text>
</comment>
<evidence type="ECO:0000259" key="2">
    <source>
        <dbReference type="Pfam" id="PF01326"/>
    </source>
</evidence>
<dbReference type="InterPro" id="IPR002192">
    <property type="entry name" value="PPDK_AMP/ATP-bd"/>
</dbReference>
<gene>
    <name evidence="3" type="ORF">Rsub_08726</name>
</gene>
<evidence type="ECO:0000256" key="1">
    <source>
        <dbReference type="ARBA" id="ARBA00007837"/>
    </source>
</evidence>
<accession>A0A2V0P8I8</accession>
<dbReference type="Pfam" id="PF01326">
    <property type="entry name" value="PPDK_N"/>
    <property type="match status" value="2"/>
</dbReference>
<dbReference type="SUPFAM" id="SSF56059">
    <property type="entry name" value="Glutathione synthetase ATP-binding domain-like"/>
    <property type="match status" value="1"/>
</dbReference>